<dbReference type="Pfam" id="PF13524">
    <property type="entry name" value="Glyco_trans_1_2"/>
    <property type="match status" value="1"/>
</dbReference>
<dbReference type="Gene3D" id="3.40.50.2000">
    <property type="entry name" value="Glycogen Phosphorylase B"/>
    <property type="match status" value="1"/>
</dbReference>
<feature type="domain" description="Spore protein YkvP/CgeB glycosyl transferase-like" evidence="1">
    <location>
        <begin position="201"/>
        <end position="358"/>
    </location>
</feature>
<dbReference type="SUPFAM" id="SSF53756">
    <property type="entry name" value="UDP-Glycosyltransferase/glycogen phosphorylase"/>
    <property type="match status" value="1"/>
</dbReference>
<evidence type="ECO:0000259" key="1">
    <source>
        <dbReference type="Pfam" id="PF13524"/>
    </source>
</evidence>
<gene>
    <name evidence="2" type="ORF">GNQ08_06770</name>
</gene>
<accession>A0A6N8ETI9</accession>
<comment type="caution">
    <text evidence="2">The sequence shown here is derived from an EMBL/GenBank/DDBJ whole genome shotgun (WGS) entry which is preliminary data.</text>
</comment>
<dbReference type="AlphaFoldDB" id="A0A6N8ETI9"/>
<dbReference type="EMBL" id="WNZZ01000003">
    <property type="protein sequence ID" value="MUG22130.1"/>
    <property type="molecule type" value="Genomic_DNA"/>
</dbReference>
<evidence type="ECO:0000313" key="3">
    <source>
        <dbReference type="Proteomes" id="UP000442469"/>
    </source>
</evidence>
<dbReference type="OrthoDB" id="110463at2"/>
<dbReference type="GO" id="GO:0016740">
    <property type="term" value="F:transferase activity"/>
    <property type="evidence" value="ECO:0007669"/>
    <property type="project" value="UniProtKB-KW"/>
</dbReference>
<dbReference type="GeneID" id="77011855"/>
<name>A0A6N8ETI9_PAEMA</name>
<proteinExistence type="predicted"/>
<dbReference type="RefSeq" id="WP_036620347.1">
    <property type="nucleotide sequence ID" value="NZ_BGML01000010.1"/>
</dbReference>
<organism evidence="2 3">
    <name type="scientific">Paenibacillus macerans</name>
    <name type="common">Bacillus macerans</name>
    <dbReference type="NCBI Taxonomy" id="44252"/>
    <lineage>
        <taxon>Bacteria</taxon>
        <taxon>Bacillati</taxon>
        <taxon>Bacillota</taxon>
        <taxon>Bacilli</taxon>
        <taxon>Bacillales</taxon>
        <taxon>Paenibacillaceae</taxon>
        <taxon>Paenibacillus</taxon>
    </lineage>
</organism>
<dbReference type="Proteomes" id="UP000442469">
    <property type="component" value="Unassembled WGS sequence"/>
</dbReference>
<evidence type="ECO:0000313" key="2">
    <source>
        <dbReference type="EMBL" id="MUG22130.1"/>
    </source>
</evidence>
<dbReference type="InterPro" id="IPR055259">
    <property type="entry name" value="YkvP/CgeB_Glyco_trans-like"/>
</dbReference>
<reference evidence="2 3" key="1">
    <citation type="submission" date="2019-11" db="EMBL/GenBank/DDBJ databases">
        <title>Draft genome sequences of five Paenibacillus species of dairy origin.</title>
        <authorList>
            <person name="Olajide A.M."/>
            <person name="Chen S."/>
            <person name="Lapointe G."/>
        </authorList>
    </citation>
    <scope>NUCLEOTIDE SEQUENCE [LARGE SCALE GENOMIC DNA]</scope>
    <source>
        <strain evidence="2 3">3CT49</strain>
    </source>
</reference>
<keyword evidence="2" id="KW-0808">Transferase</keyword>
<protein>
    <submittedName>
        <fullName evidence="2">Glycosyltransferase</fullName>
    </submittedName>
</protein>
<sequence length="367" mass="42202">MKSLMNEMANAPGEAYQAGYNEGYRFGGCRAVLDRIPAVSREKRGWRVLYVPQGFEAIDGGVAAALQEAVHESRVASPETMLQEAEQFRPDLVLVMNALHVFPADHAEQISRIREMGMRTAVWFVDDPYFTDDTRNLSLFYDVVFTHEMECVSLYRDAGCREVHYLPLAANPQVFRPVRTGPEHRFDVCFIGNAFWNRVELFDHLTEFLQDKKVLIAGGYWERLTNYDRLARFIRPGWIPPEETVPYYNGSKIVINIHRPTLTGQDNRNGLNITGGSINPRTYEIAACGAFQITDVRSDLTSYYHPGDDIETFRDAAELRDKIAYYLEREQERQQIAWRALWTTRRDHTFGDRIGRLLEAVFADGSR</sequence>